<dbReference type="RefSeq" id="WP_167152027.1">
    <property type="nucleotide sequence ID" value="NZ_JAAMOX010000003.1"/>
</dbReference>
<keyword evidence="1" id="KW-0808">Transferase</keyword>
<protein>
    <submittedName>
        <fullName evidence="1">N-acetylglucosaminyl-diphospho-decaprenol L-rhamnosyltransferase</fullName>
        <ecNumber evidence="1">2.4.1.289</ecNumber>
    </submittedName>
</protein>
<accession>A0A7X5R3S5</accession>
<dbReference type="EMBL" id="JAAMOX010000003">
    <property type="protein sequence ID" value="NIH55108.1"/>
    <property type="molecule type" value="Genomic_DNA"/>
</dbReference>
<organism evidence="1 2">
    <name type="scientific">Lysinibacter cavernae</name>
    <dbReference type="NCBI Taxonomy" id="1640652"/>
    <lineage>
        <taxon>Bacteria</taxon>
        <taxon>Bacillati</taxon>
        <taxon>Actinomycetota</taxon>
        <taxon>Actinomycetes</taxon>
        <taxon>Micrococcales</taxon>
        <taxon>Microbacteriaceae</taxon>
        <taxon>Lysinibacter</taxon>
    </lineage>
</organism>
<dbReference type="EC" id="2.4.1.289" evidence="1"/>
<dbReference type="Proteomes" id="UP000541033">
    <property type="component" value="Unassembled WGS sequence"/>
</dbReference>
<sequence length="290" mass="31894">MSTSHIQLIPDSVVVITVSYGSADALVGLYRSLRDAYGSELRVVTADNKPGDTATEKVAAEFSSEYLPMPSNLGYGTAVNRAVEASAADAEWIFVCNPDLVITPGTLESLLNVATADPKIAVVGPKILQPDGTTYPSARMVPSLRTGIGHALFANIWKSNPWSAKYHQDASPEETRETGWLSGACLLIRRTAFSDLNGFDEQYFMYFEDVDLGYRFSQAGYRNVYVPEAVVTHTGGHSTQSNSSSMLNTHHESAIRFLNTRYSRPLFFPLRWALTIGLKVRAWFGRKVGQ</sequence>
<keyword evidence="1" id="KW-0328">Glycosyltransferase</keyword>
<comment type="caution">
    <text evidence="1">The sequence shown here is derived from an EMBL/GenBank/DDBJ whole genome shotgun (WGS) entry which is preliminary data.</text>
</comment>
<dbReference type="PANTHER" id="PTHR43179:SF7">
    <property type="entry name" value="RHAMNOSYLTRANSFERASE WBBL"/>
    <property type="match status" value="1"/>
</dbReference>
<dbReference type="AlphaFoldDB" id="A0A7X5R3S5"/>
<dbReference type="InterPro" id="IPR029044">
    <property type="entry name" value="Nucleotide-diphossugar_trans"/>
</dbReference>
<dbReference type="GO" id="GO:0102096">
    <property type="term" value="F:decaprenyl-N-acetyl-alpha-D-glucosaminyl-pyrophosphate:dTDP-alpha-L-rhamnose rhamnosyltransferase activity"/>
    <property type="evidence" value="ECO:0007669"/>
    <property type="project" value="UniProtKB-EC"/>
</dbReference>
<dbReference type="CDD" id="cd04186">
    <property type="entry name" value="GT_2_like_c"/>
    <property type="match status" value="1"/>
</dbReference>
<reference evidence="1 2" key="1">
    <citation type="submission" date="2020-02" db="EMBL/GenBank/DDBJ databases">
        <title>Sequencing the genomes of 1000 actinobacteria strains.</title>
        <authorList>
            <person name="Klenk H.-P."/>
        </authorList>
    </citation>
    <scope>NUCLEOTIDE SEQUENCE [LARGE SCALE GENOMIC DNA]</scope>
    <source>
        <strain evidence="1 2">DSM 27960</strain>
    </source>
</reference>
<evidence type="ECO:0000313" key="2">
    <source>
        <dbReference type="Proteomes" id="UP000541033"/>
    </source>
</evidence>
<dbReference type="Gene3D" id="3.90.550.10">
    <property type="entry name" value="Spore Coat Polysaccharide Biosynthesis Protein SpsA, Chain A"/>
    <property type="match status" value="1"/>
</dbReference>
<dbReference type="Pfam" id="PF13641">
    <property type="entry name" value="Glyco_tranf_2_3"/>
    <property type="match status" value="1"/>
</dbReference>
<keyword evidence="2" id="KW-1185">Reference proteome</keyword>
<proteinExistence type="predicted"/>
<dbReference type="SUPFAM" id="SSF53448">
    <property type="entry name" value="Nucleotide-diphospho-sugar transferases"/>
    <property type="match status" value="1"/>
</dbReference>
<dbReference type="PANTHER" id="PTHR43179">
    <property type="entry name" value="RHAMNOSYLTRANSFERASE WBBL"/>
    <property type="match status" value="1"/>
</dbReference>
<evidence type="ECO:0000313" key="1">
    <source>
        <dbReference type="EMBL" id="NIH55108.1"/>
    </source>
</evidence>
<name>A0A7X5R3S5_9MICO</name>
<gene>
    <name evidence="1" type="ORF">FHX76_003023</name>
</gene>